<feature type="signal peptide" evidence="11">
    <location>
        <begin position="1"/>
        <end position="32"/>
    </location>
</feature>
<dbReference type="CDD" id="cd00342">
    <property type="entry name" value="gram_neg_porins"/>
    <property type="match status" value="1"/>
</dbReference>
<evidence type="ECO:0000256" key="2">
    <source>
        <dbReference type="ARBA" id="ARBA00011233"/>
    </source>
</evidence>
<evidence type="ECO:0000256" key="11">
    <source>
        <dbReference type="SAM" id="SignalP"/>
    </source>
</evidence>
<evidence type="ECO:0000256" key="1">
    <source>
        <dbReference type="ARBA" id="ARBA00004571"/>
    </source>
</evidence>
<keyword evidence="5" id="KW-0812">Transmembrane</keyword>
<dbReference type="PANTHER" id="PTHR34501">
    <property type="entry name" value="PROTEIN YDDL-RELATED"/>
    <property type="match status" value="1"/>
</dbReference>
<evidence type="ECO:0000256" key="6">
    <source>
        <dbReference type="ARBA" id="ARBA00022729"/>
    </source>
</evidence>
<dbReference type="InterPro" id="IPR002299">
    <property type="entry name" value="Porin_Neis"/>
</dbReference>
<dbReference type="Gene3D" id="2.40.160.10">
    <property type="entry name" value="Porin"/>
    <property type="match status" value="1"/>
</dbReference>
<proteinExistence type="predicted"/>
<keyword evidence="14" id="KW-1185">Reference proteome</keyword>
<dbReference type="EMBL" id="JAQQXS010000006">
    <property type="protein sequence ID" value="MDC8785251.1"/>
    <property type="molecule type" value="Genomic_DNA"/>
</dbReference>
<dbReference type="Proteomes" id="UP001219862">
    <property type="component" value="Unassembled WGS sequence"/>
</dbReference>
<sequence>MRTHSLNPTLPAALTLCALAMGLATSSGQALAQISPDSSTASIYGFLKANVEQVSTGATATVPGQSLNRLSNDLSLLGFRVTEDLGDGFTAWGQIETNVKVDTGDAPWGGRNTAVGLRGRWGEILMGQWETPLRFVSVYAIDPFTASLFASNSIMGNGFVTAANGVSPNSFDRRAPNLLQYSSPDLQGWQGRLAYAVSEEKTATTAPDLLSSLITYSAGPLYLAWGHEIHRDYFVAGSHDSADRLGAAYSWGSTRLRASWERLHYEPKPGTHLDRNAWQVAATHDMGPWQWRVSHVHADASTGNFAGSIGSIGAPGSDSGASQWALGGGYNLSRRTEIWAGWTFLKNGSTAAYKLSANPFPGQATGQDAKGWGLGMTHKF</sequence>
<evidence type="ECO:0000256" key="4">
    <source>
        <dbReference type="ARBA" id="ARBA00022452"/>
    </source>
</evidence>
<comment type="subcellular location">
    <subcellularLocation>
        <location evidence="1">Cell outer membrane</location>
        <topology evidence="1">Multi-pass membrane protein</topology>
    </subcellularLocation>
</comment>
<dbReference type="InterPro" id="IPR050298">
    <property type="entry name" value="Gram-neg_bact_OMP"/>
</dbReference>
<keyword evidence="4" id="KW-1134">Transmembrane beta strand</keyword>
<comment type="subunit">
    <text evidence="2">Homotrimer.</text>
</comment>
<evidence type="ECO:0000256" key="10">
    <source>
        <dbReference type="ARBA" id="ARBA00023237"/>
    </source>
</evidence>
<keyword evidence="6 11" id="KW-0732">Signal</keyword>
<evidence type="ECO:0000256" key="8">
    <source>
        <dbReference type="ARBA" id="ARBA00023114"/>
    </source>
</evidence>
<evidence type="ECO:0000313" key="13">
    <source>
        <dbReference type="EMBL" id="MDC8785251.1"/>
    </source>
</evidence>
<feature type="chain" id="PRO_5045289067" evidence="11">
    <location>
        <begin position="33"/>
        <end position="380"/>
    </location>
</feature>
<dbReference type="SUPFAM" id="SSF56935">
    <property type="entry name" value="Porins"/>
    <property type="match status" value="1"/>
</dbReference>
<keyword evidence="10" id="KW-0998">Cell outer membrane</keyword>
<keyword evidence="7" id="KW-0406">Ion transport</keyword>
<keyword evidence="8" id="KW-0626">Porin</keyword>
<evidence type="ECO:0000313" key="14">
    <source>
        <dbReference type="Proteomes" id="UP001219862"/>
    </source>
</evidence>
<evidence type="ECO:0000256" key="3">
    <source>
        <dbReference type="ARBA" id="ARBA00022448"/>
    </source>
</evidence>
<protein>
    <submittedName>
        <fullName evidence="13">Porin</fullName>
    </submittedName>
</protein>
<evidence type="ECO:0000256" key="5">
    <source>
        <dbReference type="ARBA" id="ARBA00022692"/>
    </source>
</evidence>
<gene>
    <name evidence="13" type="ORF">PRZ01_08615</name>
</gene>
<feature type="domain" description="Porin" evidence="12">
    <location>
        <begin position="20"/>
        <end position="347"/>
    </location>
</feature>
<evidence type="ECO:0000256" key="9">
    <source>
        <dbReference type="ARBA" id="ARBA00023136"/>
    </source>
</evidence>
<evidence type="ECO:0000256" key="7">
    <source>
        <dbReference type="ARBA" id="ARBA00023065"/>
    </source>
</evidence>
<dbReference type="PANTHER" id="PTHR34501:SF9">
    <property type="entry name" value="MAJOR OUTER MEMBRANE PROTEIN P.IA"/>
    <property type="match status" value="1"/>
</dbReference>
<dbReference type="InterPro" id="IPR023614">
    <property type="entry name" value="Porin_dom_sf"/>
</dbReference>
<comment type="caution">
    <text evidence="13">The sequence shown here is derived from an EMBL/GenBank/DDBJ whole genome shotgun (WGS) entry which is preliminary data.</text>
</comment>
<evidence type="ECO:0000259" key="12">
    <source>
        <dbReference type="Pfam" id="PF13609"/>
    </source>
</evidence>
<dbReference type="PRINTS" id="PR00184">
    <property type="entry name" value="NEISSPPORIN"/>
</dbReference>
<accession>A0ABT5KQY7</accession>
<name>A0ABT5KQY7_9BURK</name>
<organism evidence="13 14">
    <name type="scientific">Roseateles koreensis</name>
    <dbReference type="NCBI Taxonomy" id="2987526"/>
    <lineage>
        <taxon>Bacteria</taxon>
        <taxon>Pseudomonadati</taxon>
        <taxon>Pseudomonadota</taxon>
        <taxon>Betaproteobacteria</taxon>
        <taxon>Burkholderiales</taxon>
        <taxon>Sphaerotilaceae</taxon>
        <taxon>Roseateles</taxon>
    </lineage>
</organism>
<dbReference type="InterPro" id="IPR033900">
    <property type="entry name" value="Gram_neg_porin_domain"/>
</dbReference>
<keyword evidence="3" id="KW-0813">Transport</keyword>
<dbReference type="Pfam" id="PF13609">
    <property type="entry name" value="Porin_4"/>
    <property type="match status" value="1"/>
</dbReference>
<keyword evidence="9" id="KW-0472">Membrane</keyword>
<dbReference type="RefSeq" id="WP_273596357.1">
    <property type="nucleotide sequence ID" value="NZ_JAQQXS010000006.1"/>
</dbReference>
<reference evidence="13 14" key="1">
    <citation type="submission" date="2022-10" db="EMBL/GenBank/DDBJ databases">
        <title>paucibacter sp. hw8 Genome sequencing.</title>
        <authorList>
            <person name="Park S."/>
        </authorList>
    </citation>
    <scope>NUCLEOTIDE SEQUENCE [LARGE SCALE GENOMIC DNA]</scope>
    <source>
        <strain evidence="14">hw8</strain>
    </source>
</reference>